<comment type="caution">
    <text evidence="4">The sequence shown here is derived from an EMBL/GenBank/DDBJ whole genome shotgun (WGS) entry which is preliminary data.</text>
</comment>
<dbReference type="Pfam" id="PF01985">
    <property type="entry name" value="CRS1_YhbY"/>
    <property type="match status" value="1"/>
</dbReference>
<dbReference type="InterPro" id="IPR051925">
    <property type="entry name" value="RNA-binding_domain"/>
</dbReference>
<organism evidence="4 5">
    <name type="scientific">Candidatus Stercoripulliclostridium pullicola</name>
    <dbReference type="NCBI Taxonomy" id="2840953"/>
    <lineage>
        <taxon>Bacteria</taxon>
        <taxon>Bacillati</taxon>
        <taxon>Bacillota</taxon>
        <taxon>Clostridia</taxon>
        <taxon>Eubacteriales</taxon>
        <taxon>Candidatus Stercoripulliclostridium</taxon>
    </lineage>
</organism>
<dbReference type="SUPFAM" id="SSF75471">
    <property type="entry name" value="YhbY-like"/>
    <property type="match status" value="1"/>
</dbReference>
<dbReference type="GO" id="GO:0003723">
    <property type="term" value="F:RNA binding"/>
    <property type="evidence" value="ECO:0007669"/>
    <property type="project" value="UniProtKB-UniRule"/>
</dbReference>
<dbReference type="Proteomes" id="UP000727857">
    <property type="component" value="Unassembled WGS sequence"/>
</dbReference>
<dbReference type="PANTHER" id="PTHR40065:SF3">
    <property type="entry name" value="RNA-BINDING PROTEIN YHBY"/>
    <property type="match status" value="1"/>
</dbReference>
<dbReference type="EMBL" id="JADINF010000028">
    <property type="protein sequence ID" value="MBO8423624.1"/>
    <property type="molecule type" value="Genomic_DNA"/>
</dbReference>
<sequence>MINSRQRSELRAMANGVEAIFQIGKAGVTEALAEELVGALKARELVKITVLRTAEGTMKELMDEVCTMTGADPVSVCGRKLVIYKAPEDRSKAKIKV</sequence>
<reference evidence="4" key="2">
    <citation type="journal article" date="2021" name="PeerJ">
        <title>Extensive microbial diversity within the chicken gut microbiome revealed by metagenomics and culture.</title>
        <authorList>
            <person name="Gilroy R."/>
            <person name="Ravi A."/>
            <person name="Getino M."/>
            <person name="Pursley I."/>
            <person name="Horton D.L."/>
            <person name="Alikhan N.F."/>
            <person name="Baker D."/>
            <person name="Gharbi K."/>
            <person name="Hall N."/>
            <person name="Watson M."/>
            <person name="Adriaenssens E.M."/>
            <person name="Foster-Nyarko E."/>
            <person name="Jarju S."/>
            <person name="Secka A."/>
            <person name="Antonio M."/>
            <person name="Oren A."/>
            <person name="Chaudhuri R.R."/>
            <person name="La Ragione R."/>
            <person name="Hildebrand F."/>
            <person name="Pallen M.J."/>
        </authorList>
    </citation>
    <scope>NUCLEOTIDE SEQUENCE</scope>
    <source>
        <strain evidence="4">517</strain>
    </source>
</reference>
<feature type="domain" description="CRM" evidence="3">
    <location>
        <begin position="1"/>
        <end position="96"/>
    </location>
</feature>
<dbReference type="PANTHER" id="PTHR40065">
    <property type="entry name" value="RNA-BINDING PROTEIN YHBY"/>
    <property type="match status" value="1"/>
</dbReference>
<dbReference type="AlphaFoldDB" id="A0A940IC36"/>
<accession>A0A940IC36</accession>
<name>A0A940IC36_9FIRM</name>
<evidence type="ECO:0000256" key="1">
    <source>
        <dbReference type="ARBA" id="ARBA00022884"/>
    </source>
</evidence>
<reference evidence="4" key="1">
    <citation type="submission" date="2020-10" db="EMBL/GenBank/DDBJ databases">
        <authorList>
            <person name="Gilroy R."/>
        </authorList>
    </citation>
    <scope>NUCLEOTIDE SEQUENCE</scope>
    <source>
        <strain evidence="4">517</strain>
    </source>
</reference>
<evidence type="ECO:0000256" key="2">
    <source>
        <dbReference type="PROSITE-ProRule" id="PRU00626"/>
    </source>
</evidence>
<evidence type="ECO:0000313" key="5">
    <source>
        <dbReference type="Proteomes" id="UP000727857"/>
    </source>
</evidence>
<gene>
    <name evidence="4" type="ORF">IAB16_01180</name>
</gene>
<dbReference type="InterPro" id="IPR035920">
    <property type="entry name" value="YhbY-like_sf"/>
</dbReference>
<proteinExistence type="predicted"/>
<keyword evidence="1 2" id="KW-0694">RNA-binding</keyword>
<evidence type="ECO:0000259" key="3">
    <source>
        <dbReference type="PROSITE" id="PS51295"/>
    </source>
</evidence>
<dbReference type="SMART" id="SM01103">
    <property type="entry name" value="CRS1_YhbY"/>
    <property type="match status" value="1"/>
</dbReference>
<dbReference type="Gene3D" id="3.30.110.60">
    <property type="entry name" value="YhbY-like"/>
    <property type="match status" value="1"/>
</dbReference>
<dbReference type="PROSITE" id="PS51295">
    <property type="entry name" value="CRM"/>
    <property type="match status" value="1"/>
</dbReference>
<dbReference type="InterPro" id="IPR001890">
    <property type="entry name" value="RNA-binding_CRM"/>
</dbReference>
<evidence type="ECO:0000313" key="4">
    <source>
        <dbReference type="EMBL" id="MBO8423624.1"/>
    </source>
</evidence>
<protein>
    <submittedName>
        <fullName evidence="4">YhbY family RNA-binding protein</fullName>
    </submittedName>
</protein>